<evidence type="ECO:0000313" key="2">
    <source>
        <dbReference type="EMBL" id="CEG47093.1"/>
    </source>
</evidence>
<dbReference type="GeneID" id="36398803"/>
<keyword evidence="1" id="KW-0812">Transmembrane</keyword>
<dbReference type="AlphaFoldDB" id="A0A0P1B0R0"/>
<reference evidence="3" key="1">
    <citation type="submission" date="2014-09" db="EMBL/GenBank/DDBJ databases">
        <authorList>
            <person name="Sharma Rahul"/>
            <person name="Thines Marco"/>
        </authorList>
    </citation>
    <scope>NUCLEOTIDE SEQUENCE [LARGE SCALE GENOMIC DNA]</scope>
</reference>
<protein>
    <submittedName>
        <fullName evidence="2">Uncharacterized protein</fullName>
    </submittedName>
</protein>
<keyword evidence="3" id="KW-1185">Reference proteome</keyword>
<dbReference type="RefSeq" id="XP_024583462.1">
    <property type="nucleotide sequence ID" value="XM_024718022.1"/>
</dbReference>
<accession>A0A0P1B0R0</accession>
<keyword evidence="1" id="KW-0472">Membrane</keyword>
<dbReference type="Proteomes" id="UP000054928">
    <property type="component" value="Unassembled WGS sequence"/>
</dbReference>
<feature type="transmembrane region" description="Helical" evidence="1">
    <location>
        <begin position="27"/>
        <end position="52"/>
    </location>
</feature>
<sequence length="113" mass="12452">MIAGENNSSPSEESLPPSHESAAFSNWMLVAMIEGAALLLVVIGGAVGYLVFDIVGSIADLKIMRRRVGRTFDPGQKRAQRHFGVQIVHFFSDVNNWKRGILNMTIRLINVEA</sequence>
<evidence type="ECO:0000313" key="3">
    <source>
        <dbReference type="Proteomes" id="UP000054928"/>
    </source>
</evidence>
<organism evidence="2 3">
    <name type="scientific">Plasmopara halstedii</name>
    <name type="common">Downy mildew of sunflower</name>
    <dbReference type="NCBI Taxonomy" id="4781"/>
    <lineage>
        <taxon>Eukaryota</taxon>
        <taxon>Sar</taxon>
        <taxon>Stramenopiles</taxon>
        <taxon>Oomycota</taxon>
        <taxon>Peronosporomycetes</taxon>
        <taxon>Peronosporales</taxon>
        <taxon>Peronosporaceae</taxon>
        <taxon>Plasmopara</taxon>
    </lineage>
</organism>
<keyword evidence="1" id="KW-1133">Transmembrane helix</keyword>
<proteinExistence type="predicted"/>
<evidence type="ECO:0000256" key="1">
    <source>
        <dbReference type="SAM" id="Phobius"/>
    </source>
</evidence>
<name>A0A0P1B0R0_PLAHL</name>
<dbReference type="EMBL" id="CCYD01002371">
    <property type="protein sequence ID" value="CEG47093.1"/>
    <property type="molecule type" value="Genomic_DNA"/>
</dbReference>